<name>A0A2G9TZB9_TELCI</name>
<gene>
    <name evidence="1" type="ORF">TELCIR_15124</name>
</gene>
<evidence type="ECO:0000313" key="1">
    <source>
        <dbReference type="EMBL" id="PIO63277.1"/>
    </source>
</evidence>
<keyword evidence="2" id="KW-1185">Reference proteome</keyword>
<dbReference type="PANTHER" id="PTHR36516">
    <property type="entry name" value="PROTEIN CBG04168-RELATED"/>
    <property type="match status" value="1"/>
</dbReference>
<dbReference type="PANTHER" id="PTHR36516:SF4">
    <property type="entry name" value="DOMON DOMAIN-CONTAINING PROTEIN Y73F4A.1"/>
    <property type="match status" value="1"/>
</dbReference>
<accession>A0A2G9TZB9</accession>
<organism evidence="1 2">
    <name type="scientific">Teladorsagia circumcincta</name>
    <name type="common">Brown stomach worm</name>
    <name type="synonym">Ostertagia circumcincta</name>
    <dbReference type="NCBI Taxonomy" id="45464"/>
    <lineage>
        <taxon>Eukaryota</taxon>
        <taxon>Metazoa</taxon>
        <taxon>Ecdysozoa</taxon>
        <taxon>Nematoda</taxon>
        <taxon>Chromadorea</taxon>
        <taxon>Rhabditida</taxon>
        <taxon>Rhabditina</taxon>
        <taxon>Rhabditomorpha</taxon>
        <taxon>Strongyloidea</taxon>
        <taxon>Trichostrongylidae</taxon>
        <taxon>Teladorsagia</taxon>
    </lineage>
</organism>
<sequence length="123" mass="14020">MKLNTINRTAVNLQEPNAMEILEVKGKTITVEFFNDNIGNERWTGIAFGESMIEFGETPEKKRAQGGEHIAKRLRFAFTRPLGKHGPRNHSLEGCQTWNFMKEGDIVAGQVFQHSKPLPMMQY</sequence>
<dbReference type="EMBL" id="KZ351085">
    <property type="protein sequence ID" value="PIO63277.1"/>
    <property type="molecule type" value="Genomic_DNA"/>
</dbReference>
<dbReference type="AlphaFoldDB" id="A0A2G9TZB9"/>
<proteinExistence type="predicted"/>
<protein>
    <submittedName>
        <fullName evidence="1">Uncharacterized protein</fullName>
    </submittedName>
</protein>
<dbReference type="Proteomes" id="UP000230423">
    <property type="component" value="Unassembled WGS sequence"/>
</dbReference>
<evidence type="ECO:0000313" key="2">
    <source>
        <dbReference type="Proteomes" id="UP000230423"/>
    </source>
</evidence>
<reference evidence="1 2" key="1">
    <citation type="submission" date="2015-09" db="EMBL/GenBank/DDBJ databases">
        <title>Draft genome of the parasitic nematode Teladorsagia circumcincta isolate WARC Sus (inbred).</title>
        <authorList>
            <person name="Mitreva M."/>
        </authorList>
    </citation>
    <scope>NUCLEOTIDE SEQUENCE [LARGE SCALE GENOMIC DNA]</scope>
    <source>
        <strain evidence="1 2">S</strain>
    </source>
</reference>
<dbReference type="OrthoDB" id="5806303at2759"/>